<comment type="caution">
    <text evidence="1">The sequence shown here is derived from an EMBL/GenBank/DDBJ whole genome shotgun (WGS) entry which is preliminary data.</text>
</comment>
<name>A0A5J4X537_9EUKA</name>
<dbReference type="AlphaFoldDB" id="A0A5J4X537"/>
<gene>
    <name evidence="1" type="ORF">EZS28_002379</name>
</gene>
<organism evidence="1 2">
    <name type="scientific">Streblomastix strix</name>
    <dbReference type="NCBI Taxonomy" id="222440"/>
    <lineage>
        <taxon>Eukaryota</taxon>
        <taxon>Metamonada</taxon>
        <taxon>Preaxostyla</taxon>
        <taxon>Oxymonadida</taxon>
        <taxon>Streblomastigidae</taxon>
        <taxon>Streblomastix</taxon>
    </lineage>
</organism>
<dbReference type="EMBL" id="SNRW01000287">
    <property type="protein sequence ID" value="KAA6402093.1"/>
    <property type="molecule type" value="Genomic_DNA"/>
</dbReference>
<protein>
    <submittedName>
        <fullName evidence="1">Uncharacterized protein</fullName>
    </submittedName>
</protein>
<evidence type="ECO:0000313" key="1">
    <source>
        <dbReference type="EMBL" id="KAA6402093.1"/>
    </source>
</evidence>
<accession>A0A5J4X537</accession>
<sequence>MEPYSISVEAVGPVDYIPSKNDYTIKDGLFQHIQLHYSECVITFEPLNMNSTPRTLTYFIDHEQQPLYIANVPIGVKFMVFIYCTNDSFKITQFERLVEPTAQFNQKTSILLEYGVQWNLFDVFEQRNKKCIVQ</sequence>
<evidence type="ECO:0000313" key="2">
    <source>
        <dbReference type="Proteomes" id="UP000324800"/>
    </source>
</evidence>
<reference evidence="1 2" key="1">
    <citation type="submission" date="2019-03" db="EMBL/GenBank/DDBJ databases">
        <title>Single cell metagenomics reveals metabolic interactions within the superorganism composed of flagellate Streblomastix strix and complex community of Bacteroidetes bacteria on its surface.</title>
        <authorList>
            <person name="Treitli S.C."/>
            <person name="Kolisko M."/>
            <person name="Husnik F."/>
            <person name="Keeling P."/>
            <person name="Hampl V."/>
        </authorList>
    </citation>
    <scope>NUCLEOTIDE SEQUENCE [LARGE SCALE GENOMIC DNA]</scope>
    <source>
        <strain evidence="1">ST1C</strain>
    </source>
</reference>
<dbReference type="Proteomes" id="UP000324800">
    <property type="component" value="Unassembled WGS sequence"/>
</dbReference>
<proteinExistence type="predicted"/>